<dbReference type="Gene3D" id="3.40.50.1820">
    <property type="entry name" value="alpha/beta hydrolase"/>
    <property type="match status" value="1"/>
</dbReference>
<dbReference type="Proteomes" id="UP000001116">
    <property type="component" value="Chromosome"/>
</dbReference>
<dbReference type="AlphaFoldDB" id="A6W5B4"/>
<comment type="caution">
    <text evidence="2">Lacks conserved residue(s) required for the propagation of feature annotation.</text>
</comment>
<comment type="similarity">
    <text evidence="2">Belongs to the AB hydrolase superfamily. MetX family.</text>
</comment>
<organism evidence="5 6">
    <name type="scientific">Kineococcus radiotolerans (strain ATCC BAA-149 / DSM 14245 / SRS30216)</name>
    <dbReference type="NCBI Taxonomy" id="266940"/>
    <lineage>
        <taxon>Bacteria</taxon>
        <taxon>Bacillati</taxon>
        <taxon>Actinomycetota</taxon>
        <taxon>Actinomycetes</taxon>
        <taxon>Kineosporiales</taxon>
        <taxon>Kineosporiaceae</taxon>
        <taxon>Kineococcus</taxon>
    </lineage>
</organism>
<feature type="active site" description="Nucleophile" evidence="2 3">
    <location>
        <position position="194"/>
    </location>
</feature>
<keyword evidence="1 2" id="KW-0808">Transferase</keyword>
<dbReference type="HAMAP" id="MF_00296">
    <property type="entry name" value="MetX_acyltransf"/>
    <property type="match status" value="1"/>
</dbReference>
<dbReference type="RefSeq" id="WP_012085160.1">
    <property type="nucleotide sequence ID" value="NC_009664.2"/>
</dbReference>
<comment type="subunit">
    <text evidence="2">Homodimer.</text>
</comment>
<proteinExistence type="inferred from homology"/>
<evidence type="ECO:0000256" key="1">
    <source>
        <dbReference type="ARBA" id="ARBA00022679"/>
    </source>
</evidence>
<dbReference type="InterPro" id="IPR008220">
    <property type="entry name" value="HAT_MetX-like"/>
</dbReference>
<dbReference type="EMBL" id="CP000750">
    <property type="protein sequence ID" value="ABS02003.1"/>
    <property type="molecule type" value="Genomic_DNA"/>
</dbReference>
<feature type="binding site" evidence="2">
    <location>
        <position position="266"/>
    </location>
    <ligand>
        <name>substrate</name>
    </ligand>
</feature>
<dbReference type="NCBIfam" id="NF001209">
    <property type="entry name" value="PRK00175.1"/>
    <property type="match status" value="1"/>
</dbReference>
<comment type="function">
    <text evidence="2">Transfers an acetyl group from acetyl-CoA to L-homoserine, forming acetyl-L-homoserine.</text>
</comment>
<dbReference type="STRING" id="266940.Krad_0514"/>
<feature type="binding site" evidence="2">
    <location>
        <position position="394"/>
    </location>
    <ligand>
        <name>substrate</name>
    </ligand>
</feature>
<dbReference type="GO" id="GO:0004414">
    <property type="term" value="F:homoserine O-acetyltransferase activity"/>
    <property type="evidence" value="ECO:0007669"/>
    <property type="project" value="UniProtKB-UniRule"/>
</dbReference>
<dbReference type="NCBIfam" id="TIGR01392">
    <property type="entry name" value="homoserO_Ac_trn"/>
    <property type="match status" value="1"/>
</dbReference>
<dbReference type="EC" id="2.3.1.31" evidence="2"/>
<keyword evidence="2" id="KW-0028">Amino-acid biosynthesis</keyword>
<dbReference type="GO" id="GO:0009092">
    <property type="term" value="P:homoserine metabolic process"/>
    <property type="evidence" value="ECO:0007669"/>
    <property type="project" value="TreeGrafter"/>
</dbReference>
<evidence type="ECO:0000313" key="5">
    <source>
        <dbReference type="EMBL" id="ABS02003.1"/>
    </source>
</evidence>
<dbReference type="HOGENOM" id="CLU_028760_1_0_11"/>
<dbReference type="Pfam" id="PF00561">
    <property type="entry name" value="Abhydrolase_1"/>
    <property type="match status" value="1"/>
</dbReference>
<keyword evidence="2" id="KW-0486">Methionine biosynthesis</keyword>
<dbReference type="SUPFAM" id="SSF53474">
    <property type="entry name" value="alpha/beta-Hydrolases"/>
    <property type="match status" value="1"/>
</dbReference>
<dbReference type="eggNOG" id="COG2021">
    <property type="taxonomic scope" value="Bacteria"/>
</dbReference>
<comment type="pathway">
    <text evidence="2">Amino-acid biosynthesis; L-methionine biosynthesis via de novo pathway; O-acetyl-L-homoserine from L-homoserine: step 1/1.</text>
</comment>
<evidence type="ECO:0000256" key="3">
    <source>
        <dbReference type="PIRSR" id="PIRSR000443-1"/>
    </source>
</evidence>
<feature type="active site" evidence="2 3">
    <location>
        <position position="362"/>
    </location>
</feature>
<evidence type="ECO:0000256" key="2">
    <source>
        <dbReference type="HAMAP-Rule" id="MF_00296"/>
    </source>
</evidence>
<dbReference type="UniPathway" id="UPA00051">
    <property type="reaction ID" value="UER00074"/>
</dbReference>
<dbReference type="Gene3D" id="1.10.1740.110">
    <property type="match status" value="1"/>
</dbReference>
<evidence type="ECO:0000259" key="4">
    <source>
        <dbReference type="Pfam" id="PF00561"/>
    </source>
</evidence>
<keyword evidence="2 5" id="KW-0012">Acyltransferase</keyword>
<dbReference type="GO" id="GO:0009086">
    <property type="term" value="P:methionine biosynthetic process"/>
    <property type="evidence" value="ECO:0007669"/>
    <property type="project" value="UniProtKB-UniRule"/>
</dbReference>
<dbReference type="InterPro" id="IPR029058">
    <property type="entry name" value="AB_hydrolase_fold"/>
</dbReference>
<keyword evidence="6" id="KW-1185">Reference proteome</keyword>
<feature type="domain" description="AB hydrolase-1" evidence="4">
    <location>
        <begin position="89"/>
        <end position="399"/>
    </location>
</feature>
<gene>
    <name evidence="2" type="primary">metXA</name>
    <name evidence="5" type="ordered locus">Krad_0514</name>
</gene>
<sequence length="416" mass="42578">MVVVDVGAGARELAPDVPGQLPPEAAGVVARALAPRVPPASGAWREGDPVGRRRFADVGDLPLQLGGVLPQVRLAYETWGTLDADASNAVLVEHALTGDAHVSGGAGPGHPSPGWWSALVGPGRAVDTDRWFVVAANVVGGCQGSTGPASTRPGTGRPWGSAFPRITVADQVAAEARLADVLGIPRFAAVLGGSMGGMRSLEWAAAQPDRVGAALVLATTAASGADQIGAQSAQLTAILSDPGWHGGDYHDRPDGQGPHTGLGLARRLAHLSYRSAAELDARFGRAAQLGEDPLSPTAPGRYAVQSYLDHHADKLVRRFDAGSYVALTDALNTWDVGLGRGGTEAALAAVAVPMVVAAVDSDRLYPVADSQRIVDAAPAAVGGLRVVTSTAGHDGFLLEAEQIAPLVTEVLELGSR</sequence>
<protein>
    <recommendedName>
        <fullName evidence="2">Homoserine O-acetyltransferase</fullName>
        <shortName evidence="2">HAT</shortName>
        <ecNumber evidence="2">2.3.1.31</ecNumber>
    </recommendedName>
    <alternativeName>
        <fullName evidence="2">Homoserine transacetylase</fullName>
        <shortName evidence="2">HTA</shortName>
    </alternativeName>
</protein>
<evidence type="ECO:0000313" key="6">
    <source>
        <dbReference type="Proteomes" id="UP000001116"/>
    </source>
</evidence>
<dbReference type="PANTHER" id="PTHR32268:SF11">
    <property type="entry name" value="HOMOSERINE O-ACETYLTRANSFERASE"/>
    <property type="match status" value="1"/>
</dbReference>
<dbReference type="PIRSF" id="PIRSF000443">
    <property type="entry name" value="Homoser_Ac_trans"/>
    <property type="match status" value="1"/>
</dbReference>
<dbReference type="KEGG" id="kra:Krad_0514"/>
<comment type="subcellular location">
    <subcellularLocation>
        <location evidence="2">Cytoplasm</location>
    </subcellularLocation>
</comment>
<reference evidence="6" key="1">
    <citation type="journal article" date="2008" name="PLoS ONE">
        <title>Survival in nuclear waste, extreme resistance, and potential applications gleaned from the genome sequence of Kineococcus radiotolerans SRS30216.</title>
        <authorList>
            <person name="Bagwell C.E."/>
            <person name="Bhat S."/>
            <person name="Hawkins G.M."/>
            <person name="Smith B.W."/>
            <person name="Biswas T."/>
            <person name="Hoover T.R."/>
            <person name="Saunders E."/>
            <person name="Han C.S."/>
            <person name="Tsodikov O.V."/>
            <person name="Shimkets L.J."/>
        </authorList>
    </citation>
    <scope>NUCLEOTIDE SEQUENCE [LARGE SCALE GENOMIC DNA]</scope>
    <source>
        <strain evidence="6">ATCC BAA-149 / DSM 14245 / SRS30216</strain>
    </source>
</reference>
<dbReference type="PANTHER" id="PTHR32268">
    <property type="entry name" value="HOMOSERINE O-ACETYLTRANSFERASE"/>
    <property type="match status" value="1"/>
</dbReference>
<dbReference type="GO" id="GO:0005737">
    <property type="term" value="C:cytoplasm"/>
    <property type="evidence" value="ECO:0007669"/>
    <property type="project" value="UniProtKB-SubCell"/>
</dbReference>
<keyword evidence="2" id="KW-0963">Cytoplasm</keyword>
<accession>A6W5B4</accession>
<dbReference type="InterPro" id="IPR000073">
    <property type="entry name" value="AB_hydrolase_1"/>
</dbReference>
<comment type="catalytic activity">
    <reaction evidence="2">
        <text>L-homoserine + acetyl-CoA = O-acetyl-L-homoserine + CoA</text>
        <dbReference type="Rhea" id="RHEA:13701"/>
        <dbReference type="ChEBI" id="CHEBI:57287"/>
        <dbReference type="ChEBI" id="CHEBI:57288"/>
        <dbReference type="ChEBI" id="CHEBI:57476"/>
        <dbReference type="ChEBI" id="CHEBI:57716"/>
        <dbReference type="EC" id="2.3.1.31"/>
    </reaction>
</comment>
<name>A6W5B4_KINRD</name>
<feature type="active site" evidence="2 3">
    <location>
        <position position="393"/>
    </location>
</feature>